<dbReference type="Gene3D" id="3.40.50.620">
    <property type="entry name" value="HUPs"/>
    <property type="match status" value="1"/>
</dbReference>
<sequence>MLKIYNTLTNQKEEFKPLVPGSISMYVCGPTVYNYIHIGNARSTVAFDTVRRYFEYRGFDVKYVSNFTDVDDKIINRASEEGLTPEQIADKYIEAFYEDTDALNVKRATKNPRVVENMDDIIQFVADLVDKDFAYVVDGDVYYRTRKFEKYGQLSDQNIDDLRAGASERLEADSQSKKEDVVDFALWKSAKPGEISWTSPWGEGRPGWHIECSVMATKLLGDTLDIHAGGHDLTFPHHENEIAQSEAHTGHTFANYWMHNGFVTMGDDDEKMSKSLGNFVLAHDLIQQVDPQVVRFFLASAHYRSPLRFNEENIQDATNNLNNLKTAYANLNYRFEDAKESLDNDAEVLAKIKALENEFMEAMDDDVNTPNGLTVVYRLMRDMNVYTNQKEVSVPVLEAFKEAFTALLIVFGVTLSDEKELLADDIQALIDERNQARADKNFARADEIRDQLKAEGIILDDTARGTRWKRAQA</sequence>
<dbReference type="SUPFAM" id="SSF47323">
    <property type="entry name" value="Anticodon-binding domain of a subclass of class I aminoacyl-tRNA synthetases"/>
    <property type="match status" value="1"/>
</dbReference>
<dbReference type="GO" id="GO:0004817">
    <property type="term" value="F:cysteine-tRNA ligase activity"/>
    <property type="evidence" value="ECO:0007669"/>
    <property type="project" value="UniProtKB-UniRule"/>
</dbReference>
<dbReference type="InterPro" id="IPR014729">
    <property type="entry name" value="Rossmann-like_a/b/a_fold"/>
</dbReference>
<evidence type="ECO:0000256" key="10">
    <source>
        <dbReference type="ARBA" id="ARBA00022917"/>
    </source>
</evidence>
<feature type="coiled-coil region" evidence="14">
    <location>
        <begin position="419"/>
        <end position="446"/>
    </location>
</feature>
<dbReference type="Pfam" id="PF09190">
    <property type="entry name" value="DALR_2"/>
    <property type="match status" value="1"/>
</dbReference>
<evidence type="ECO:0000313" key="17">
    <source>
        <dbReference type="Proteomes" id="UP000192813"/>
    </source>
</evidence>
<feature type="domain" description="Cysteinyl-tRNA synthetase class Ia DALR" evidence="15">
    <location>
        <begin position="358"/>
        <end position="422"/>
    </location>
</feature>
<dbReference type="Pfam" id="PF01406">
    <property type="entry name" value="tRNA-synt_1e"/>
    <property type="match status" value="1"/>
</dbReference>
<dbReference type="SUPFAM" id="SSF52374">
    <property type="entry name" value="Nucleotidylyl transferase"/>
    <property type="match status" value="1"/>
</dbReference>
<dbReference type="Pfam" id="PF23493">
    <property type="entry name" value="CysS_C"/>
    <property type="match status" value="1"/>
</dbReference>
<evidence type="ECO:0000256" key="12">
    <source>
        <dbReference type="ARBA" id="ARBA00047398"/>
    </source>
</evidence>
<dbReference type="RefSeq" id="WP_083068285.1">
    <property type="nucleotide sequence ID" value="NZ_JALXKY010000009.1"/>
</dbReference>
<dbReference type="NCBIfam" id="TIGR00435">
    <property type="entry name" value="cysS"/>
    <property type="match status" value="1"/>
</dbReference>
<dbReference type="PRINTS" id="PR00983">
    <property type="entry name" value="TRNASYNTHCYS"/>
</dbReference>
<dbReference type="PANTHER" id="PTHR10890">
    <property type="entry name" value="CYSTEINYL-TRNA SYNTHETASE"/>
    <property type="match status" value="1"/>
</dbReference>
<keyword evidence="10 13" id="KW-0648">Protein biosynthesis</keyword>
<evidence type="ECO:0000256" key="8">
    <source>
        <dbReference type="ARBA" id="ARBA00022833"/>
    </source>
</evidence>
<evidence type="ECO:0000256" key="13">
    <source>
        <dbReference type="HAMAP-Rule" id="MF_00041"/>
    </source>
</evidence>
<dbReference type="EMBL" id="NBTM02000001">
    <property type="protein sequence ID" value="PNL91359.1"/>
    <property type="molecule type" value="Genomic_DNA"/>
</dbReference>
<dbReference type="InterPro" id="IPR024909">
    <property type="entry name" value="Cys-tRNA/MSH_ligase"/>
</dbReference>
<dbReference type="PANTHER" id="PTHR10890:SF3">
    <property type="entry name" value="CYSTEINE--TRNA LIGASE, CYTOPLASMIC"/>
    <property type="match status" value="1"/>
</dbReference>
<feature type="short sequence motif" description="'HIGH' region" evidence="13">
    <location>
        <begin position="30"/>
        <end position="40"/>
    </location>
</feature>
<evidence type="ECO:0000256" key="2">
    <source>
        <dbReference type="ARBA" id="ARBA00005594"/>
    </source>
</evidence>
<evidence type="ECO:0000256" key="3">
    <source>
        <dbReference type="ARBA" id="ARBA00011245"/>
    </source>
</evidence>
<feature type="coiled-coil region" evidence="14">
    <location>
        <begin position="307"/>
        <end position="341"/>
    </location>
</feature>
<keyword evidence="7 13" id="KW-0547">Nucleotide-binding</keyword>
<evidence type="ECO:0000256" key="5">
    <source>
        <dbReference type="ARBA" id="ARBA00022598"/>
    </source>
</evidence>
<dbReference type="CDD" id="cd00672">
    <property type="entry name" value="CysRS_core"/>
    <property type="match status" value="1"/>
</dbReference>
<protein>
    <recommendedName>
        <fullName evidence="13">Cysteine--tRNA ligase</fullName>
        <ecNumber evidence="13">6.1.1.16</ecNumber>
    </recommendedName>
    <alternativeName>
        <fullName evidence="13">Cysteinyl-tRNA synthetase</fullName>
        <shortName evidence="13">CysRS</shortName>
    </alternativeName>
</protein>
<dbReference type="FunFam" id="3.40.50.620:FF:000009">
    <property type="entry name" value="Cysteine--tRNA ligase"/>
    <property type="match status" value="1"/>
</dbReference>
<feature type="binding site" evidence="13">
    <location>
        <position position="274"/>
    </location>
    <ligand>
        <name>ATP</name>
        <dbReference type="ChEBI" id="CHEBI:30616"/>
    </ligand>
</feature>
<evidence type="ECO:0000256" key="11">
    <source>
        <dbReference type="ARBA" id="ARBA00023146"/>
    </source>
</evidence>
<evidence type="ECO:0000256" key="7">
    <source>
        <dbReference type="ARBA" id="ARBA00022741"/>
    </source>
</evidence>
<reference evidence="17" key="1">
    <citation type="submission" date="2017-12" db="EMBL/GenBank/DDBJ databases">
        <title>FDA dAtabase for Regulatory Grade micrObial Sequences (FDA-ARGOS): Supporting development and validation of Infectious Disease Dx tests.</title>
        <authorList>
            <person name="Hoffmann M."/>
            <person name="Allard M."/>
            <person name="Evans P."/>
            <person name="Brown E."/>
            <person name="Tallon L."/>
            <person name="Sadzewicz L."/>
            <person name="Sengamalay N."/>
            <person name="Ott S."/>
            <person name="Godinez A."/>
            <person name="Nagaraj S."/>
            <person name="Vavikolanu K."/>
            <person name="Aluvathingal J."/>
            <person name="Nadendla S."/>
            <person name="Sichtig H."/>
        </authorList>
    </citation>
    <scope>NUCLEOTIDE SEQUENCE [LARGE SCALE GENOMIC DNA]</scope>
    <source>
        <strain evidence="17">FDAARGOS_249</strain>
    </source>
</reference>
<dbReference type="InterPro" id="IPR056411">
    <property type="entry name" value="CysS_C"/>
</dbReference>
<comment type="subcellular location">
    <subcellularLocation>
        <location evidence="1 13">Cytoplasm</location>
    </subcellularLocation>
</comment>
<feature type="binding site" evidence="13">
    <location>
        <position position="212"/>
    </location>
    <ligand>
        <name>Zn(2+)</name>
        <dbReference type="ChEBI" id="CHEBI:29105"/>
    </ligand>
</feature>
<dbReference type="SMART" id="SM00840">
    <property type="entry name" value="DALR_2"/>
    <property type="match status" value="1"/>
</dbReference>
<gene>
    <name evidence="13" type="primary">cysS</name>
    <name evidence="16" type="ORF">A6J77_003595</name>
</gene>
<keyword evidence="14" id="KW-0175">Coiled coil</keyword>
<dbReference type="GO" id="GO:0005524">
    <property type="term" value="F:ATP binding"/>
    <property type="evidence" value="ECO:0007669"/>
    <property type="project" value="UniProtKB-UniRule"/>
</dbReference>
<keyword evidence="4 13" id="KW-0963">Cytoplasm</keyword>
<dbReference type="GO" id="GO:0006423">
    <property type="term" value="P:cysteinyl-tRNA aminoacylation"/>
    <property type="evidence" value="ECO:0007669"/>
    <property type="project" value="UniProtKB-UniRule"/>
</dbReference>
<feature type="binding site" evidence="13">
    <location>
        <position position="237"/>
    </location>
    <ligand>
        <name>Zn(2+)</name>
        <dbReference type="ChEBI" id="CHEBI:29105"/>
    </ligand>
</feature>
<dbReference type="GO" id="GO:0005829">
    <property type="term" value="C:cytosol"/>
    <property type="evidence" value="ECO:0007669"/>
    <property type="project" value="TreeGrafter"/>
</dbReference>
<keyword evidence="9 13" id="KW-0067">ATP-binding</keyword>
<dbReference type="Proteomes" id="UP000192813">
    <property type="component" value="Unassembled WGS sequence"/>
</dbReference>
<name>A0A2J9PLY1_9LACT</name>
<evidence type="ECO:0000256" key="9">
    <source>
        <dbReference type="ARBA" id="ARBA00022840"/>
    </source>
</evidence>
<evidence type="ECO:0000256" key="4">
    <source>
        <dbReference type="ARBA" id="ARBA00022490"/>
    </source>
</evidence>
<dbReference type="EC" id="6.1.1.16" evidence="13"/>
<comment type="caution">
    <text evidence="16">The sequence shown here is derived from an EMBL/GenBank/DDBJ whole genome shotgun (WGS) entry which is preliminary data.</text>
</comment>
<evidence type="ECO:0000256" key="1">
    <source>
        <dbReference type="ARBA" id="ARBA00004496"/>
    </source>
</evidence>
<comment type="cofactor">
    <cofactor evidence="13">
        <name>Zn(2+)</name>
        <dbReference type="ChEBI" id="CHEBI:29105"/>
    </cofactor>
    <text evidence="13">Binds 1 zinc ion per subunit.</text>
</comment>
<comment type="similarity">
    <text evidence="2 13">Belongs to the class-I aminoacyl-tRNA synthetase family.</text>
</comment>
<evidence type="ECO:0000256" key="14">
    <source>
        <dbReference type="SAM" id="Coils"/>
    </source>
</evidence>
<dbReference type="AlphaFoldDB" id="A0A2J9PLY1"/>
<feature type="binding site" evidence="13">
    <location>
        <position position="28"/>
    </location>
    <ligand>
        <name>Zn(2+)</name>
        <dbReference type="ChEBI" id="CHEBI:29105"/>
    </ligand>
</feature>
<evidence type="ECO:0000313" key="16">
    <source>
        <dbReference type="EMBL" id="PNL91359.1"/>
    </source>
</evidence>
<feature type="binding site" evidence="13">
    <location>
        <position position="241"/>
    </location>
    <ligand>
        <name>Zn(2+)</name>
        <dbReference type="ChEBI" id="CHEBI:29105"/>
    </ligand>
</feature>
<keyword evidence="6 13" id="KW-0479">Metal-binding</keyword>
<keyword evidence="11 13" id="KW-0030">Aminoacyl-tRNA synthetase</keyword>
<dbReference type="InterPro" id="IPR032678">
    <property type="entry name" value="tRNA-synt_1_cat_dom"/>
</dbReference>
<comment type="subunit">
    <text evidence="3 13">Monomer.</text>
</comment>
<dbReference type="InterPro" id="IPR015803">
    <property type="entry name" value="Cys-tRNA-ligase"/>
</dbReference>
<dbReference type="InterPro" id="IPR009080">
    <property type="entry name" value="tRNAsynth_Ia_anticodon-bd"/>
</dbReference>
<dbReference type="Gene3D" id="1.20.120.1910">
    <property type="entry name" value="Cysteine-tRNA ligase, C-terminal anti-codon recognition domain"/>
    <property type="match status" value="1"/>
</dbReference>
<keyword evidence="5 13" id="KW-0436">Ligase</keyword>
<comment type="catalytic activity">
    <reaction evidence="12 13">
        <text>tRNA(Cys) + L-cysteine + ATP = L-cysteinyl-tRNA(Cys) + AMP + diphosphate</text>
        <dbReference type="Rhea" id="RHEA:17773"/>
        <dbReference type="Rhea" id="RHEA-COMP:9661"/>
        <dbReference type="Rhea" id="RHEA-COMP:9679"/>
        <dbReference type="ChEBI" id="CHEBI:30616"/>
        <dbReference type="ChEBI" id="CHEBI:33019"/>
        <dbReference type="ChEBI" id="CHEBI:35235"/>
        <dbReference type="ChEBI" id="CHEBI:78442"/>
        <dbReference type="ChEBI" id="CHEBI:78517"/>
        <dbReference type="ChEBI" id="CHEBI:456215"/>
        <dbReference type="EC" id="6.1.1.16"/>
    </reaction>
</comment>
<organism evidence="16 17">
    <name type="scientific">Aerococcus viridans</name>
    <dbReference type="NCBI Taxonomy" id="1377"/>
    <lineage>
        <taxon>Bacteria</taxon>
        <taxon>Bacillati</taxon>
        <taxon>Bacillota</taxon>
        <taxon>Bacilli</taxon>
        <taxon>Lactobacillales</taxon>
        <taxon>Aerococcaceae</taxon>
        <taxon>Aerococcus</taxon>
    </lineage>
</organism>
<dbReference type="InterPro" id="IPR015273">
    <property type="entry name" value="Cys-tRNA-synt_Ia_DALR"/>
</dbReference>
<evidence type="ECO:0000256" key="6">
    <source>
        <dbReference type="ARBA" id="ARBA00022723"/>
    </source>
</evidence>
<accession>A0A2J9PLY1</accession>
<dbReference type="HAMAP" id="MF_00041">
    <property type="entry name" value="Cys_tRNA_synth"/>
    <property type="match status" value="1"/>
</dbReference>
<dbReference type="GO" id="GO:0008270">
    <property type="term" value="F:zinc ion binding"/>
    <property type="evidence" value="ECO:0007669"/>
    <property type="project" value="UniProtKB-UniRule"/>
</dbReference>
<proteinExistence type="inferred from homology"/>
<feature type="short sequence motif" description="'KMSKS' region" evidence="13">
    <location>
        <begin position="271"/>
        <end position="275"/>
    </location>
</feature>
<keyword evidence="8 13" id="KW-0862">Zinc</keyword>
<evidence type="ECO:0000259" key="15">
    <source>
        <dbReference type="SMART" id="SM00840"/>
    </source>
</evidence>